<evidence type="ECO:0000313" key="3">
    <source>
        <dbReference type="EMBL" id="OWQ88738.1"/>
    </source>
</evidence>
<dbReference type="Pfam" id="PF02922">
    <property type="entry name" value="CBM_48"/>
    <property type="match status" value="1"/>
</dbReference>
<dbReference type="NCBIfam" id="TIGR02103">
    <property type="entry name" value="pullul_strch"/>
    <property type="match status" value="1"/>
</dbReference>
<dbReference type="PANTHER" id="PTHR43002">
    <property type="entry name" value="GLYCOGEN DEBRANCHING ENZYME"/>
    <property type="match status" value="1"/>
</dbReference>
<dbReference type="InterPro" id="IPR011839">
    <property type="entry name" value="Pullul_strch"/>
</dbReference>
<dbReference type="CDD" id="cd11341">
    <property type="entry name" value="AmyAc_Pullulanase_LD-like"/>
    <property type="match status" value="1"/>
</dbReference>
<dbReference type="AlphaFoldDB" id="A0A246J936"/>
<reference evidence="3 4" key="1">
    <citation type="journal article" date="2008" name="Int. J. Syst. Evol. Microbiol.">
        <title>Description of Roseateles aquatilis sp. nov. and Roseateles terrae sp. nov., in the class Betaproteobacteria, and emended description of the genus Roseateles.</title>
        <authorList>
            <person name="Gomila M."/>
            <person name="Bowien B."/>
            <person name="Falsen E."/>
            <person name="Moore E.R."/>
            <person name="Lalucat J."/>
        </authorList>
    </citation>
    <scope>NUCLEOTIDE SEQUENCE [LARGE SCALE GENOMIC DNA]</scope>
    <source>
        <strain evidence="3 4">CCUG 48205</strain>
    </source>
</reference>
<comment type="caution">
    <text evidence="3">The sequence shown here is derived from an EMBL/GenBank/DDBJ whole genome shotgun (WGS) entry which is preliminary data.</text>
</comment>
<keyword evidence="4" id="KW-1185">Reference proteome</keyword>
<dbReference type="SMART" id="SM00642">
    <property type="entry name" value="Aamy"/>
    <property type="match status" value="1"/>
</dbReference>
<dbReference type="SUPFAM" id="SSF51445">
    <property type="entry name" value="(Trans)glycosidases"/>
    <property type="match status" value="1"/>
</dbReference>
<evidence type="ECO:0000259" key="2">
    <source>
        <dbReference type="SMART" id="SM00642"/>
    </source>
</evidence>
<dbReference type="RefSeq" id="WP_088385624.1">
    <property type="nucleotide sequence ID" value="NZ_NIOF01000006.1"/>
</dbReference>
<dbReference type="GO" id="GO:0005975">
    <property type="term" value="P:carbohydrate metabolic process"/>
    <property type="evidence" value="ECO:0007669"/>
    <property type="project" value="InterPro"/>
</dbReference>
<dbReference type="Gene3D" id="2.60.40.1130">
    <property type="entry name" value="Rab geranylgeranyltransferase alpha-subunit, insert domain"/>
    <property type="match status" value="1"/>
</dbReference>
<evidence type="ECO:0000256" key="1">
    <source>
        <dbReference type="ARBA" id="ARBA00008061"/>
    </source>
</evidence>
<dbReference type="InterPro" id="IPR004193">
    <property type="entry name" value="Glyco_hydro_13_N"/>
</dbReference>
<dbReference type="Gene3D" id="2.60.40.10">
    <property type="entry name" value="Immunoglobulins"/>
    <property type="match status" value="1"/>
</dbReference>
<dbReference type="GO" id="GO:0051060">
    <property type="term" value="F:pullulanase activity"/>
    <property type="evidence" value="ECO:0007669"/>
    <property type="project" value="InterPro"/>
</dbReference>
<organism evidence="3 4">
    <name type="scientific">Roseateles aquatilis</name>
    <dbReference type="NCBI Taxonomy" id="431061"/>
    <lineage>
        <taxon>Bacteria</taxon>
        <taxon>Pseudomonadati</taxon>
        <taxon>Pseudomonadota</taxon>
        <taxon>Betaproteobacteria</taxon>
        <taxon>Burkholderiales</taxon>
        <taxon>Sphaerotilaceae</taxon>
        <taxon>Roseateles</taxon>
    </lineage>
</organism>
<feature type="domain" description="Glycosyl hydrolase family 13 catalytic" evidence="2">
    <location>
        <begin position="425"/>
        <end position="788"/>
    </location>
</feature>
<dbReference type="EMBL" id="NIOF01000006">
    <property type="protein sequence ID" value="OWQ88738.1"/>
    <property type="molecule type" value="Genomic_DNA"/>
</dbReference>
<dbReference type="Gene3D" id="3.20.20.80">
    <property type="entry name" value="Glycosidases"/>
    <property type="match status" value="1"/>
</dbReference>
<dbReference type="Pfam" id="PF17967">
    <property type="entry name" value="Pullulanase_N2"/>
    <property type="match status" value="1"/>
</dbReference>
<dbReference type="InterPro" id="IPR017853">
    <property type="entry name" value="GH"/>
</dbReference>
<comment type="similarity">
    <text evidence="1">Belongs to the glycosyl hydrolase 13 family.</text>
</comment>
<dbReference type="InterPro" id="IPR024561">
    <property type="entry name" value="Pullul_strch_C"/>
</dbReference>
<evidence type="ECO:0000313" key="4">
    <source>
        <dbReference type="Proteomes" id="UP000197468"/>
    </source>
</evidence>
<accession>A0A246J936</accession>
<dbReference type="Pfam" id="PF11852">
    <property type="entry name" value="Pullul_strch_C"/>
    <property type="match status" value="1"/>
</dbReference>
<gene>
    <name evidence="3" type="ORF">CDN99_14745</name>
</gene>
<dbReference type="InterPro" id="IPR006047">
    <property type="entry name" value="GH13_cat_dom"/>
</dbReference>
<sequence length="942" mass="102129">MGSRPPSFRTLPRLAALTLAGGVVMWAGLPITAARAADRAPRDDTLAACQADLATPLSSLSPSLAKPDAAPQPVWLDARRLRWPGLTLAAGQVVRWHHSAQGGLRIVDGRLGGADRSVALMPTSEPLTAGLVAQGAYLGEGADLALPASTTATPSSDGAVDRNTLRTLHRGQSLLTVEDADGRVLRWSSMQTARALDELYGDAEKEQALGVSVTRQGAAFKLWAPTADRVALCVYGGPTKAARSRVPLARDDRTGIWSTATPEVRHGEYYRYLVDVFVPGLGRVRNLVTDPYSVSLSADSARSYVADLADPRLQPRGWTRSRIPDRVKTPTDMVVYELHVRDFSLQDRTVPAPMRGKYVAFTQAGSQGMRHLRALSEAGLTDVHLLPIFDLATVPERGCVVPKVPDAPPDSEAQQAAVTAVADKDCFNWGYDPYHYSAPEGSFATDAVNGDVRVRELRAMVMALHAAGLRVGMDVVYNHTTASGQHPHSVLDRIVPGYYQRLDALGRVERSTCCDNTATEHRMMGKLLVDSVVLWAREYKIVSFRFDLMGHQPRAVMETLQTRLKRELGRDVQLIGEGWNFGEVADGRRFVQASQLSLNGTAIGTFSDRGRDAVRGGAAGDDAATSMRHPGFLIPAPPGDAARRAEWLRQGDLLKLGLAGTLRGFELETADGRRLTGERMRYGDQPAGYASMPAEVVNYVENHDNQTLFDALVLKLPRSTSAEERARAQAVALGINALSQGVAYFHAGGELLRSKSMDRNSYDSGDWFNRLDWSGRDNGFGAGLPPRRDNGGDYALLRPLLADAGIKPGPAQIDWTRRVFLDLLRIRASTPLLRLADAGEVSRRLRFYNTGPTQQPGLIAGRLDGAGRADAGFERVLYLINAGDAPARLTLPEEAGHAWRLHPVQRAESAADQRVREGASADGAAGRFEVPARGVAVFVVER</sequence>
<dbReference type="OrthoDB" id="9800174at2"/>
<proteinExistence type="inferred from homology"/>
<dbReference type="InterPro" id="IPR040671">
    <property type="entry name" value="Pullulanase_N2"/>
</dbReference>
<dbReference type="InterPro" id="IPR013780">
    <property type="entry name" value="Glyco_hydro_b"/>
</dbReference>
<dbReference type="Proteomes" id="UP000197468">
    <property type="component" value="Unassembled WGS sequence"/>
</dbReference>
<name>A0A246J936_9BURK</name>
<dbReference type="SUPFAM" id="SSF81296">
    <property type="entry name" value="E set domains"/>
    <property type="match status" value="2"/>
</dbReference>
<dbReference type="CDD" id="cd02860">
    <property type="entry name" value="E_set_Pullulanase"/>
    <property type="match status" value="1"/>
</dbReference>
<dbReference type="Gene3D" id="2.60.40.1180">
    <property type="entry name" value="Golgi alpha-mannosidase II"/>
    <property type="match status" value="1"/>
</dbReference>
<dbReference type="InterPro" id="IPR013783">
    <property type="entry name" value="Ig-like_fold"/>
</dbReference>
<dbReference type="InterPro" id="IPR014756">
    <property type="entry name" value="Ig_E-set"/>
</dbReference>
<dbReference type="SUPFAM" id="SSF51011">
    <property type="entry name" value="Glycosyl hydrolase domain"/>
    <property type="match status" value="1"/>
</dbReference>
<protein>
    <recommendedName>
        <fullName evidence="2">Glycosyl hydrolase family 13 catalytic domain-containing protein</fullName>
    </recommendedName>
</protein>